<evidence type="ECO:0000259" key="1">
    <source>
        <dbReference type="Pfam" id="PF14332"/>
    </source>
</evidence>
<dbReference type="Pfam" id="PF14332">
    <property type="entry name" value="DUF4388"/>
    <property type="match status" value="1"/>
</dbReference>
<protein>
    <recommendedName>
        <fullName evidence="1">PatA-like N-terminal domain-containing protein</fullName>
    </recommendedName>
</protein>
<feature type="non-terminal residue" evidence="2">
    <location>
        <position position="192"/>
    </location>
</feature>
<sequence>MTLKGDLETVDLPGVMGMVAENQKTGIFTVRRGMEEKKLYFKKGRLIFASSTNENEKLGEVLQSNGLISRDKLLEVRKEQSSVSSQRLGMLFLEKGLISHDDLVSGLKAQVNSIILSLLEWWGGNFEFVEGDIPLPGGISVGFDLKGIILKAIDSADEWSRVRSRIPEMEGIPRLCPSLPSGAKKATISDEQ</sequence>
<dbReference type="PANTHER" id="PTHR36304">
    <property type="entry name" value="DOMAIN GTPASE-ACTIVATING PROTEIN, PUTATIVE-RELATED-RELATED"/>
    <property type="match status" value="1"/>
</dbReference>
<dbReference type="SUPFAM" id="SSF160246">
    <property type="entry name" value="EspE N-terminal domain-like"/>
    <property type="match status" value="1"/>
</dbReference>
<feature type="domain" description="PatA-like N-terminal" evidence="1">
    <location>
        <begin position="4"/>
        <end position="160"/>
    </location>
</feature>
<proteinExistence type="predicted"/>
<evidence type="ECO:0000313" key="2">
    <source>
        <dbReference type="EMBL" id="GAH29511.1"/>
    </source>
</evidence>
<gene>
    <name evidence="2" type="ORF">S03H2_03145</name>
</gene>
<reference evidence="2" key="1">
    <citation type="journal article" date="2014" name="Front. Microbiol.">
        <title>High frequency of phylogenetically diverse reductive dehalogenase-homologous genes in deep subseafloor sedimentary metagenomes.</title>
        <authorList>
            <person name="Kawai M."/>
            <person name="Futagami T."/>
            <person name="Toyoda A."/>
            <person name="Takaki Y."/>
            <person name="Nishi S."/>
            <person name="Hori S."/>
            <person name="Arai W."/>
            <person name="Tsubouchi T."/>
            <person name="Morono Y."/>
            <person name="Uchiyama I."/>
            <person name="Ito T."/>
            <person name="Fujiyama A."/>
            <person name="Inagaki F."/>
            <person name="Takami H."/>
        </authorList>
    </citation>
    <scope>NUCLEOTIDE SEQUENCE</scope>
    <source>
        <strain evidence="2">Expedition CK06-06</strain>
    </source>
</reference>
<organism evidence="2">
    <name type="scientific">marine sediment metagenome</name>
    <dbReference type="NCBI Taxonomy" id="412755"/>
    <lineage>
        <taxon>unclassified sequences</taxon>
        <taxon>metagenomes</taxon>
        <taxon>ecological metagenomes</taxon>
    </lineage>
</organism>
<dbReference type="PANTHER" id="PTHR36304:SF4">
    <property type="entry name" value="DUF4388 DOMAIN-CONTAINING PROTEIN"/>
    <property type="match status" value="1"/>
</dbReference>
<name>X1E8C3_9ZZZZ</name>
<accession>X1E8C3</accession>
<dbReference type="AlphaFoldDB" id="X1E8C3"/>
<dbReference type="InterPro" id="IPR037257">
    <property type="entry name" value="T2SS_E_N_sf"/>
</dbReference>
<dbReference type="InterPro" id="IPR025497">
    <property type="entry name" value="PatA-like_N"/>
</dbReference>
<dbReference type="EMBL" id="BARU01001133">
    <property type="protein sequence ID" value="GAH29511.1"/>
    <property type="molecule type" value="Genomic_DNA"/>
</dbReference>
<comment type="caution">
    <text evidence="2">The sequence shown here is derived from an EMBL/GenBank/DDBJ whole genome shotgun (WGS) entry which is preliminary data.</text>
</comment>